<evidence type="ECO:0000313" key="1">
    <source>
        <dbReference type="EMBL" id="KXT62514.1"/>
    </source>
</evidence>
<accession>A0A139R656</accession>
<proteinExistence type="predicted"/>
<dbReference type="EMBL" id="LQOF01000513">
    <property type="protein sequence ID" value="KXT62514.1"/>
    <property type="molecule type" value="Genomic_DNA"/>
</dbReference>
<dbReference type="PATRIC" id="fig|315405.11.peg.2684"/>
<dbReference type="Proteomes" id="UP000071927">
    <property type="component" value="Unassembled WGS sequence"/>
</dbReference>
<dbReference type="RefSeq" id="WP_061459334.1">
    <property type="nucleotide sequence ID" value="NZ_KQ968815.1"/>
</dbReference>
<organism evidence="2 4">
    <name type="scientific">Streptococcus gallolyticus</name>
    <dbReference type="NCBI Taxonomy" id="315405"/>
    <lineage>
        <taxon>Bacteria</taxon>
        <taxon>Bacillati</taxon>
        <taxon>Bacillota</taxon>
        <taxon>Bacilli</taxon>
        <taxon>Lactobacillales</taxon>
        <taxon>Streptococcaceae</taxon>
        <taxon>Streptococcus</taxon>
    </lineage>
</organism>
<comment type="caution">
    <text evidence="2">The sequence shown here is derived from an EMBL/GenBank/DDBJ whole genome shotgun (WGS) entry which is preliminary data.</text>
</comment>
<dbReference type="AlphaFoldDB" id="A0A139R656"/>
<dbReference type="EMBL" id="LQXV01000088">
    <property type="protein sequence ID" value="KXU10270.1"/>
    <property type="molecule type" value="Genomic_DNA"/>
</dbReference>
<dbReference type="Proteomes" id="UP000070198">
    <property type="component" value="Unassembled WGS sequence"/>
</dbReference>
<evidence type="ECO:0000313" key="4">
    <source>
        <dbReference type="Proteomes" id="UP000071927"/>
    </source>
</evidence>
<sequence>MTKITSFHTEQLYQDVLNAIDLLGGSFKVYAIKTSETGSTYYTDYYDAEMPLRNDSESLVIWSAEDEREYQDTLNAYQKTVDYIKQYTEYDILTLEALEERLAKQLQKNSD</sequence>
<evidence type="ECO:0000313" key="2">
    <source>
        <dbReference type="EMBL" id="KXU10270.1"/>
    </source>
</evidence>
<evidence type="ECO:0000313" key="3">
    <source>
        <dbReference type="Proteomes" id="UP000070198"/>
    </source>
</evidence>
<protein>
    <submittedName>
        <fullName evidence="2">Uncharacterized protein</fullName>
    </submittedName>
</protein>
<reference evidence="3 4" key="1">
    <citation type="submission" date="2016-01" db="EMBL/GenBank/DDBJ databases">
        <title>Highly variable Streptococcus oralis are common among viridans streptococci isolated from primates.</title>
        <authorList>
            <person name="Denapaite D."/>
            <person name="Rieger M."/>
            <person name="Koendgen S."/>
            <person name="Brueckner R."/>
            <person name="Ochigava I."/>
            <person name="Kappeler P."/>
            <person name="Maetz-Rensing K."/>
            <person name="Leendertz F."/>
            <person name="Hakenbeck R."/>
        </authorList>
    </citation>
    <scope>NUCLEOTIDE SEQUENCE [LARGE SCALE GENOMIC DNA]</scope>
    <source>
        <strain evidence="1 3">DD02</strain>
        <strain evidence="2 4">DD03</strain>
    </source>
</reference>
<gene>
    <name evidence="1" type="ORF">SGADD02_02270</name>
    <name evidence="2" type="ORF">SGADD03_00243</name>
</gene>
<name>A0A139R656_9STRE</name>